<dbReference type="InterPro" id="IPR054828">
    <property type="entry name" value="Vit_B12_bind_prot"/>
</dbReference>
<evidence type="ECO:0000256" key="3">
    <source>
        <dbReference type="SAM" id="Coils"/>
    </source>
</evidence>
<keyword evidence="6" id="KW-1185">Reference proteome</keyword>
<dbReference type="Pfam" id="PF01497">
    <property type="entry name" value="Peripla_BP_2"/>
    <property type="match status" value="1"/>
</dbReference>
<sequence>MKRRFHGLFAWMMVLVLVLGLIGCGNPDAAKEEKTQAEQKPGASFPVTVQDDSGAEVTVEREPKRIVSLIPSTTEIAFSLGIGDRIVGVTTNDNYPPEVEKIEKVGDININVEKVLELKPDLVLASPLNGETVEKLRSLGLTVLSVDAQSLEGVYDSIRRVGKATGALKQAEQLIDEMEKEKEQVVRKVASIPEEERPKVWVEVDPTPYTVGGDTFLNELITLAGGRNVAAEMKGWPQVSAEQVIKWNPDVILTTYEKADKSVASRPGWDRIAAVKAKRIHSLNPDLTTRPGPRVTEGLKQIAQILYPERFDEN</sequence>
<gene>
    <name evidence="5" type="ORF">SAMN04488025_103120</name>
</gene>
<keyword evidence="2" id="KW-0732">Signal</keyword>
<organism evidence="5 6">
    <name type="scientific">Planifilum fulgidum</name>
    <dbReference type="NCBI Taxonomy" id="201973"/>
    <lineage>
        <taxon>Bacteria</taxon>
        <taxon>Bacillati</taxon>
        <taxon>Bacillota</taxon>
        <taxon>Bacilli</taxon>
        <taxon>Bacillales</taxon>
        <taxon>Thermoactinomycetaceae</taxon>
        <taxon>Planifilum</taxon>
    </lineage>
</organism>
<evidence type="ECO:0000259" key="4">
    <source>
        <dbReference type="PROSITE" id="PS50983"/>
    </source>
</evidence>
<dbReference type="EMBL" id="FOOK01000003">
    <property type="protein sequence ID" value="SFF71495.1"/>
    <property type="molecule type" value="Genomic_DNA"/>
</dbReference>
<dbReference type="CDD" id="cd01143">
    <property type="entry name" value="YvrC"/>
    <property type="match status" value="1"/>
</dbReference>
<dbReference type="InterPro" id="IPR002491">
    <property type="entry name" value="ABC_transptr_periplasmic_BD"/>
</dbReference>
<dbReference type="NCBIfam" id="NF038402">
    <property type="entry name" value="TroA_like"/>
    <property type="match status" value="1"/>
</dbReference>
<keyword evidence="3" id="KW-0175">Coiled coil</keyword>
<dbReference type="OrthoDB" id="9816357at2"/>
<feature type="domain" description="Fe/B12 periplasmic-binding" evidence="4">
    <location>
        <begin position="65"/>
        <end position="310"/>
    </location>
</feature>
<dbReference type="PANTHER" id="PTHR30535">
    <property type="entry name" value="VITAMIN B12-BINDING PROTEIN"/>
    <property type="match status" value="1"/>
</dbReference>
<accession>A0A1I2KX35</accession>
<name>A0A1I2KX35_9BACL</name>
<dbReference type="PANTHER" id="PTHR30535:SF34">
    <property type="entry name" value="MOLYBDATE-BINDING PROTEIN MOLA"/>
    <property type="match status" value="1"/>
</dbReference>
<evidence type="ECO:0000256" key="2">
    <source>
        <dbReference type="ARBA" id="ARBA00022729"/>
    </source>
</evidence>
<comment type="similarity">
    <text evidence="1">Belongs to the bacterial solute-binding protein 8 family.</text>
</comment>
<proteinExistence type="inferred from homology"/>
<dbReference type="AlphaFoldDB" id="A0A1I2KX35"/>
<dbReference type="STRING" id="201973.SAMN04488025_103120"/>
<dbReference type="PROSITE" id="PS51257">
    <property type="entry name" value="PROKAR_LIPOPROTEIN"/>
    <property type="match status" value="1"/>
</dbReference>
<reference evidence="5 6" key="1">
    <citation type="submission" date="2016-10" db="EMBL/GenBank/DDBJ databases">
        <authorList>
            <person name="de Groot N.N."/>
        </authorList>
    </citation>
    <scope>NUCLEOTIDE SEQUENCE [LARGE SCALE GENOMIC DNA]</scope>
    <source>
        <strain evidence="5 6">DSM 44945</strain>
    </source>
</reference>
<dbReference type="Gene3D" id="3.40.50.1980">
    <property type="entry name" value="Nitrogenase molybdenum iron protein domain"/>
    <property type="match status" value="2"/>
</dbReference>
<protein>
    <submittedName>
        <fullName evidence="5">Iron complex transport system substrate-binding protein</fullName>
    </submittedName>
</protein>
<evidence type="ECO:0000256" key="1">
    <source>
        <dbReference type="ARBA" id="ARBA00008814"/>
    </source>
</evidence>
<dbReference type="PROSITE" id="PS50983">
    <property type="entry name" value="FE_B12_PBP"/>
    <property type="match status" value="1"/>
</dbReference>
<evidence type="ECO:0000313" key="5">
    <source>
        <dbReference type="EMBL" id="SFF71495.1"/>
    </source>
</evidence>
<dbReference type="SUPFAM" id="SSF53807">
    <property type="entry name" value="Helical backbone' metal receptor"/>
    <property type="match status" value="1"/>
</dbReference>
<dbReference type="InterPro" id="IPR050902">
    <property type="entry name" value="ABC_Transporter_SBP"/>
</dbReference>
<dbReference type="RefSeq" id="WP_092035759.1">
    <property type="nucleotide sequence ID" value="NZ_FOOK01000003.1"/>
</dbReference>
<feature type="coiled-coil region" evidence="3">
    <location>
        <begin position="161"/>
        <end position="188"/>
    </location>
</feature>
<dbReference type="GO" id="GO:0071281">
    <property type="term" value="P:cellular response to iron ion"/>
    <property type="evidence" value="ECO:0007669"/>
    <property type="project" value="TreeGrafter"/>
</dbReference>
<dbReference type="Proteomes" id="UP000198661">
    <property type="component" value="Unassembled WGS sequence"/>
</dbReference>
<evidence type="ECO:0000313" key="6">
    <source>
        <dbReference type="Proteomes" id="UP000198661"/>
    </source>
</evidence>